<dbReference type="EMBL" id="HBNR01007557">
    <property type="protein sequence ID" value="CAE4565342.1"/>
    <property type="molecule type" value="Transcribed_RNA"/>
</dbReference>
<organism evidence="2">
    <name type="scientific">Alexandrium monilatum</name>
    <dbReference type="NCBI Taxonomy" id="311494"/>
    <lineage>
        <taxon>Eukaryota</taxon>
        <taxon>Sar</taxon>
        <taxon>Alveolata</taxon>
        <taxon>Dinophyceae</taxon>
        <taxon>Gonyaulacales</taxon>
        <taxon>Pyrocystaceae</taxon>
        <taxon>Alexandrium</taxon>
    </lineage>
</organism>
<gene>
    <name evidence="2" type="ORF">AMON00008_LOCUS4961</name>
</gene>
<accession>A0A7S4PX19</accession>
<dbReference type="Pfam" id="PF05721">
    <property type="entry name" value="PhyH"/>
    <property type="match status" value="1"/>
</dbReference>
<dbReference type="GO" id="GO:0016491">
    <property type="term" value="F:oxidoreductase activity"/>
    <property type="evidence" value="ECO:0007669"/>
    <property type="project" value="UniProtKB-ARBA"/>
</dbReference>
<dbReference type="PANTHER" id="PTHR20883:SF48">
    <property type="entry name" value="ECTOINE DIOXYGENASE"/>
    <property type="match status" value="1"/>
</dbReference>
<evidence type="ECO:0008006" key="3">
    <source>
        <dbReference type="Google" id="ProtNLM"/>
    </source>
</evidence>
<dbReference type="GO" id="GO:0046872">
    <property type="term" value="F:metal ion binding"/>
    <property type="evidence" value="ECO:0007669"/>
    <property type="project" value="UniProtKB-ARBA"/>
</dbReference>
<evidence type="ECO:0000256" key="1">
    <source>
        <dbReference type="ARBA" id="ARBA00001962"/>
    </source>
</evidence>
<dbReference type="PANTHER" id="PTHR20883">
    <property type="entry name" value="PHYTANOYL-COA DIOXYGENASE DOMAIN CONTAINING 1"/>
    <property type="match status" value="1"/>
</dbReference>
<proteinExistence type="predicted"/>
<dbReference type="Gene3D" id="2.60.120.620">
    <property type="entry name" value="q2cbj1_9rhob like domain"/>
    <property type="match status" value="1"/>
</dbReference>
<dbReference type="SUPFAM" id="SSF51197">
    <property type="entry name" value="Clavaminate synthase-like"/>
    <property type="match status" value="1"/>
</dbReference>
<dbReference type="AlphaFoldDB" id="A0A7S4PX19"/>
<evidence type="ECO:0000313" key="2">
    <source>
        <dbReference type="EMBL" id="CAE4565342.1"/>
    </source>
</evidence>
<reference evidence="2" key="1">
    <citation type="submission" date="2021-01" db="EMBL/GenBank/DDBJ databases">
        <authorList>
            <person name="Corre E."/>
            <person name="Pelletier E."/>
            <person name="Niang G."/>
            <person name="Scheremetjew M."/>
            <person name="Finn R."/>
            <person name="Kale V."/>
            <person name="Holt S."/>
            <person name="Cochrane G."/>
            <person name="Meng A."/>
            <person name="Brown T."/>
            <person name="Cohen L."/>
        </authorList>
    </citation>
    <scope>NUCLEOTIDE SEQUENCE</scope>
    <source>
        <strain evidence="2">CCMP3105</strain>
    </source>
</reference>
<dbReference type="InterPro" id="IPR008775">
    <property type="entry name" value="Phytyl_CoA_dOase-like"/>
</dbReference>
<name>A0A7S4PX19_9DINO</name>
<protein>
    <recommendedName>
        <fullName evidence="3">Fe2OG dioxygenase domain-containing protein</fullName>
    </recommendedName>
</protein>
<sequence>MAAGMEASGEAACECFDLAKRTDALEFDVRTAPHPDDLYQAAAKPPENCCTGGFDAVGKAELDGYSGSGYIVVHEAFSKQEVQEIISALADVVRDDTFRAAATETARLQASSQLNLANGGCNPVLQYENSAKALPAAERADLRNVRKLMGFHEHSKTLRAVAERPALQAAVRSMLMRAGASEAEVAELEIFQSLALLKPPGGREKPWHQDNAYFNVDSSAVKLVGVWIALSEVSAENGAMHVMPGPVKEMAPRPHFSRRDWQICDSEFAGRDCVAVPLSPGGALLFSTLLPHGTPTNTSDTQRLALQFHFAPRGARRTNDASRLRVFGGEGLGVSC</sequence>
<comment type="cofactor">
    <cofactor evidence="1">
        <name>Fe cation</name>
        <dbReference type="ChEBI" id="CHEBI:24875"/>
    </cofactor>
</comment>